<name>A0A318HPF5_9BACT</name>
<keyword evidence="2" id="KW-1185">Reference proteome</keyword>
<dbReference type="AlphaFoldDB" id="A0A318HPF5"/>
<organism evidence="1 2">
    <name type="scientific">Hoylesella shahii DSM 15611 = JCM 12083</name>
    <dbReference type="NCBI Taxonomy" id="1122991"/>
    <lineage>
        <taxon>Bacteria</taxon>
        <taxon>Pseudomonadati</taxon>
        <taxon>Bacteroidota</taxon>
        <taxon>Bacteroidia</taxon>
        <taxon>Bacteroidales</taxon>
        <taxon>Prevotellaceae</taxon>
        <taxon>Hoylesella</taxon>
    </lineage>
</organism>
<protein>
    <submittedName>
        <fullName evidence="1">Uncharacterized protein</fullName>
    </submittedName>
</protein>
<comment type="caution">
    <text evidence="1">The sequence shown here is derived from an EMBL/GenBank/DDBJ whole genome shotgun (WGS) entry which is preliminary data.</text>
</comment>
<accession>A0A318HPF5</accession>
<dbReference type="EMBL" id="QJJX01000054">
    <property type="protein sequence ID" value="PXX17735.1"/>
    <property type="molecule type" value="Genomic_DNA"/>
</dbReference>
<sequence>MRHRAVWVSKPLFLLSVITRQVTMGFKKVHKMKRRKMHLAIVKVGEEGKAST</sequence>
<evidence type="ECO:0000313" key="1">
    <source>
        <dbReference type="EMBL" id="PXX17735.1"/>
    </source>
</evidence>
<evidence type="ECO:0000313" key="2">
    <source>
        <dbReference type="Proteomes" id="UP000248314"/>
    </source>
</evidence>
<dbReference type="Proteomes" id="UP000248314">
    <property type="component" value="Unassembled WGS sequence"/>
</dbReference>
<proteinExistence type="predicted"/>
<reference evidence="1 2" key="1">
    <citation type="submission" date="2018-05" db="EMBL/GenBank/DDBJ databases">
        <title>Genomic Encyclopedia of Type Strains, Phase I: the one thousand microbial genomes (KMG-I) project.</title>
        <authorList>
            <person name="Kyrpides N."/>
        </authorList>
    </citation>
    <scope>NUCLEOTIDE SEQUENCE [LARGE SCALE GENOMIC DNA]</scope>
    <source>
        <strain evidence="1 2">DSM 15611</strain>
    </source>
</reference>
<gene>
    <name evidence="1" type="ORF">EJ73_02673</name>
</gene>